<dbReference type="EMBL" id="BARU01023108">
    <property type="protein sequence ID" value="GAH49375.1"/>
    <property type="molecule type" value="Genomic_DNA"/>
</dbReference>
<keyword evidence="9" id="KW-0460">Magnesium</keyword>
<keyword evidence="8" id="KW-0067">ATP-binding</keyword>
<dbReference type="PANTHER" id="PTHR33540">
    <property type="entry name" value="TRNA THREONYLCARBAMOYLADENOSINE BIOSYNTHESIS PROTEIN TSAE"/>
    <property type="match status" value="1"/>
</dbReference>
<sequence length="129" mass="14421">MNYNGELFPLAFALNDAVKNTQIAKLILFSFSPQKTRLLGEKLGQCLSAGQIIALSGELGAGKTCLVQGIVRGLQVQDRYITSPTFTLINEYRGSVPVYHFDVYRLSRPEDMEELGYEEYFYGEGVTII</sequence>
<comment type="subcellular location">
    <subcellularLocation>
        <location evidence="1">Cytoplasm</location>
    </subcellularLocation>
</comment>
<dbReference type="AlphaFoldDB" id="X1GWZ0"/>
<evidence type="ECO:0000256" key="3">
    <source>
        <dbReference type="ARBA" id="ARBA00019010"/>
    </source>
</evidence>
<comment type="similarity">
    <text evidence="2">Belongs to the TsaE family.</text>
</comment>
<protein>
    <recommendedName>
        <fullName evidence="3">tRNA threonylcarbamoyladenosine biosynthesis protein TsaE</fullName>
    </recommendedName>
    <alternativeName>
        <fullName evidence="10">t(6)A37 threonylcarbamoyladenosine biosynthesis protein TsaE</fullName>
    </alternativeName>
</protein>
<keyword evidence="6" id="KW-0479">Metal-binding</keyword>
<keyword evidence="5" id="KW-0819">tRNA processing</keyword>
<evidence type="ECO:0000256" key="1">
    <source>
        <dbReference type="ARBA" id="ARBA00004496"/>
    </source>
</evidence>
<keyword evidence="7" id="KW-0547">Nucleotide-binding</keyword>
<feature type="non-terminal residue" evidence="11">
    <location>
        <position position="129"/>
    </location>
</feature>
<evidence type="ECO:0000256" key="8">
    <source>
        <dbReference type="ARBA" id="ARBA00022840"/>
    </source>
</evidence>
<name>X1GWZ0_9ZZZZ</name>
<keyword evidence="4" id="KW-0963">Cytoplasm</keyword>
<evidence type="ECO:0000256" key="7">
    <source>
        <dbReference type="ARBA" id="ARBA00022741"/>
    </source>
</evidence>
<dbReference type="NCBIfam" id="TIGR00150">
    <property type="entry name" value="T6A_YjeE"/>
    <property type="match status" value="1"/>
</dbReference>
<dbReference type="InterPro" id="IPR027417">
    <property type="entry name" value="P-loop_NTPase"/>
</dbReference>
<reference evidence="11" key="1">
    <citation type="journal article" date="2014" name="Front. Microbiol.">
        <title>High frequency of phylogenetically diverse reductive dehalogenase-homologous genes in deep subseafloor sedimentary metagenomes.</title>
        <authorList>
            <person name="Kawai M."/>
            <person name="Futagami T."/>
            <person name="Toyoda A."/>
            <person name="Takaki Y."/>
            <person name="Nishi S."/>
            <person name="Hori S."/>
            <person name="Arai W."/>
            <person name="Tsubouchi T."/>
            <person name="Morono Y."/>
            <person name="Uchiyama I."/>
            <person name="Ito T."/>
            <person name="Fujiyama A."/>
            <person name="Inagaki F."/>
            <person name="Takami H."/>
        </authorList>
    </citation>
    <scope>NUCLEOTIDE SEQUENCE</scope>
    <source>
        <strain evidence="11">Expedition CK06-06</strain>
    </source>
</reference>
<evidence type="ECO:0000256" key="6">
    <source>
        <dbReference type="ARBA" id="ARBA00022723"/>
    </source>
</evidence>
<dbReference type="GO" id="GO:0005737">
    <property type="term" value="C:cytoplasm"/>
    <property type="evidence" value="ECO:0007669"/>
    <property type="project" value="UniProtKB-SubCell"/>
</dbReference>
<accession>X1GWZ0</accession>
<evidence type="ECO:0000256" key="9">
    <source>
        <dbReference type="ARBA" id="ARBA00022842"/>
    </source>
</evidence>
<dbReference type="GO" id="GO:0046872">
    <property type="term" value="F:metal ion binding"/>
    <property type="evidence" value="ECO:0007669"/>
    <property type="project" value="UniProtKB-KW"/>
</dbReference>
<evidence type="ECO:0000256" key="2">
    <source>
        <dbReference type="ARBA" id="ARBA00007599"/>
    </source>
</evidence>
<evidence type="ECO:0000313" key="11">
    <source>
        <dbReference type="EMBL" id="GAH49375.1"/>
    </source>
</evidence>
<evidence type="ECO:0000256" key="4">
    <source>
        <dbReference type="ARBA" id="ARBA00022490"/>
    </source>
</evidence>
<gene>
    <name evidence="11" type="ORF">S03H2_37535</name>
</gene>
<comment type="caution">
    <text evidence="11">The sequence shown here is derived from an EMBL/GenBank/DDBJ whole genome shotgun (WGS) entry which is preliminary data.</text>
</comment>
<dbReference type="GO" id="GO:0002949">
    <property type="term" value="P:tRNA threonylcarbamoyladenosine modification"/>
    <property type="evidence" value="ECO:0007669"/>
    <property type="project" value="InterPro"/>
</dbReference>
<evidence type="ECO:0000256" key="5">
    <source>
        <dbReference type="ARBA" id="ARBA00022694"/>
    </source>
</evidence>
<dbReference type="Gene3D" id="3.40.50.300">
    <property type="entry name" value="P-loop containing nucleotide triphosphate hydrolases"/>
    <property type="match status" value="1"/>
</dbReference>
<dbReference type="Pfam" id="PF02367">
    <property type="entry name" value="TsaE"/>
    <property type="match status" value="1"/>
</dbReference>
<dbReference type="InterPro" id="IPR003442">
    <property type="entry name" value="T6A_TsaE"/>
</dbReference>
<dbReference type="SUPFAM" id="SSF52540">
    <property type="entry name" value="P-loop containing nucleoside triphosphate hydrolases"/>
    <property type="match status" value="1"/>
</dbReference>
<evidence type="ECO:0000256" key="10">
    <source>
        <dbReference type="ARBA" id="ARBA00032441"/>
    </source>
</evidence>
<proteinExistence type="inferred from homology"/>
<organism evidence="11">
    <name type="scientific">marine sediment metagenome</name>
    <dbReference type="NCBI Taxonomy" id="412755"/>
    <lineage>
        <taxon>unclassified sequences</taxon>
        <taxon>metagenomes</taxon>
        <taxon>ecological metagenomes</taxon>
    </lineage>
</organism>
<dbReference type="GO" id="GO:0005524">
    <property type="term" value="F:ATP binding"/>
    <property type="evidence" value="ECO:0007669"/>
    <property type="project" value="UniProtKB-KW"/>
</dbReference>
<dbReference type="PANTHER" id="PTHR33540:SF2">
    <property type="entry name" value="TRNA THREONYLCARBAMOYLADENOSINE BIOSYNTHESIS PROTEIN TSAE"/>
    <property type="match status" value="1"/>
</dbReference>